<protein>
    <submittedName>
        <fullName evidence="2">Uncharacterized protein</fullName>
    </submittedName>
</protein>
<evidence type="ECO:0000313" key="2">
    <source>
        <dbReference type="EMBL" id="KAF8410121.1"/>
    </source>
</evidence>
<evidence type="ECO:0000313" key="3">
    <source>
        <dbReference type="Proteomes" id="UP000655225"/>
    </source>
</evidence>
<organism evidence="2 3">
    <name type="scientific">Tetracentron sinense</name>
    <name type="common">Spur-leaf</name>
    <dbReference type="NCBI Taxonomy" id="13715"/>
    <lineage>
        <taxon>Eukaryota</taxon>
        <taxon>Viridiplantae</taxon>
        <taxon>Streptophyta</taxon>
        <taxon>Embryophyta</taxon>
        <taxon>Tracheophyta</taxon>
        <taxon>Spermatophyta</taxon>
        <taxon>Magnoliopsida</taxon>
        <taxon>Trochodendrales</taxon>
        <taxon>Trochodendraceae</taxon>
        <taxon>Tetracentron</taxon>
    </lineage>
</organism>
<comment type="caution">
    <text evidence="2">The sequence shown here is derived from an EMBL/GenBank/DDBJ whole genome shotgun (WGS) entry which is preliminary data.</text>
</comment>
<dbReference type="AlphaFoldDB" id="A0A834ZVZ6"/>
<keyword evidence="3" id="KW-1185">Reference proteome</keyword>
<accession>A0A834ZVZ6</accession>
<proteinExistence type="predicted"/>
<sequence>MASHINAPTKGNEKLSGQCQDAKKEAVHACHESEPGATKAGGGGLAGAKATVTKIFESAKDAIPGQKKDNKGCEK</sequence>
<reference evidence="2 3" key="1">
    <citation type="submission" date="2020-04" db="EMBL/GenBank/DDBJ databases">
        <title>Plant Genome Project.</title>
        <authorList>
            <person name="Zhang R.-G."/>
        </authorList>
    </citation>
    <scope>NUCLEOTIDE SEQUENCE [LARGE SCALE GENOMIC DNA]</scope>
    <source>
        <strain evidence="2">YNK0</strain>
        <tissue evidence="2">Leaf</tissue>
    </source>
</reference>
<dbReference type="Proteomes" id="UP000655225">
    <property type="component" value="Unassembled WGS sequence"/>
</dbReference>
<dbReference type="EMBL" id="JABCRI010000002">
    <property type="protein sequence ID" value="KAF8410121.1"/>
    <property type="molecule type" value="Genomic_DNA"/>
</dbReference>
<evidence type="ECO:0000256" key="1">
    <source>
        <dbReference type="SAM" id="MobiDB-lite"/>
    </source>
</evidence>
<feature type="region of interest" description="Disordered" evidence="1">
    <location>
        <begin position="1"/>
        <end position="20"/>
    </location>
</feature>
<name>A0A834ZVZ6_TETSI</name>
<gene>
    <name evidence="2" type="ORF">HHK36_002643</name>
</gene>